<dbReference type="Pfam" id="PF01203">
    <property type="entry name" value="T2SSN"/>
    <property type="match status" value="1"/>
</dbReference>
<dbReference type="RefSeq" id="WP_055733816.1">
    <property type="nucleotide sequence ID" value="NZ_BMDY01000016.1"/>
</dbReference>
<sequence>MKKYIGLALLFITVYLVSLVATTPLSVVLNWVNLPRGFSLEQPSGTIWQGRVATLNTPQLQLNQLSWDFQASALLFGRVEAEVELSSGGELWGKGLAGLSFSGWYLKDWQVDAPASWLTKQYPLPVPAVVEGDFQLQLEQLNQGAPWCQQLQGQLSWLAPVLQTPLGVLRLEDVKGQLSCQDGEPALELKHSDQQLALELLASVNQSTWSAEGKIKAAADMPKAISDNLKYIGRPDPQGFYRFKEQGRLPR</sequence>
<gene>
    <name evidence="11" type="primary">epsN</name>
    <name evidence="11" type="ORF">GCM10007414_26960</name>
</gene>
<dbReference type="InterPro" id="IPR022792">
    <property type="entry name" value="T2SS_protein-GspN"/>
</dbReference>
<dbReference type="EMBL" id="BMDY01000016">
    <property type="protein sequence ID" value="GGB12096.1"/>
    <property type="molecule type" value="Genomic_DNA"/>
</dbReference>
<keyword evidence="7" id="KW-0812">Transmembrane</keyword>
<evidence type="ECO:0000256" key="1">
    <source>
        <dbReference type="ARBA" id="ARBA00004533"/>
    </source>
</evidence>
<evidence type="ECO:0000256" key="4">
    <source>
        <dbReference type="ARBA" id="ARBA00022448"/>
    </source>
</evidence>
<keyword evidence="9" id="KW-0472">Membrane</keyword>
<evidence type="ECO:0000256" key="3">
    <source>
        <dbReference type="ARBA" id="ARBA00021563"/>
    </source>
</evidence>
<organism evidence="11 12">
    <name type="scientific">Agarivorans gilvus</name>
    <dbReference type="NCBI Taxonomy" id="680279"/>
    <lineage>
        <taxon>Bacteria</taxon>
        <taxon>Pseudomonadati</taxon>
        <taxon>Pseudomonadota</taxon>
        <taxon>Gammaproteobacteria</taxon>
        <taxon>Alteromonadales</taxon>
        <taxon>Alteromonadaceae</taxon>
        <taxon>Agarivorans</taxon>
    </lineage>
</organism>
<evidence type="ECO:0000313" key="11">
    <source>
        <dbReference type="EMBL" id="GGB12096.1"/>
    </source>
</evidence>
<name>A0ABQ1I369_9ALTE</name>
<dbReference type="Proteomes" id="UP000651977">
    <property type="component" value="Unassembled WGS sequence"/>
</dbReference>
<proteinExistence type="inferred from homology"/>
<evidence type="ECO:0000256" key="7">
    <source>
        <dbReference type="ARBA" id="ARBA00022692"/>
    </source>
</evidence>
<comment type="caution">
    <text evidence="11">The sequence shown here is derived from an EMBL/GenBank/DDBJ whole genome shotgun (WGS) entry which is preliminary data.</text>
</comment>
<accession>A0ABQ1I369</accession>
<evidence type="ECO:0000256" key="6">
    <source>
        <dbReference type="ARBA" id="ARBA00022519"/>
    </source>
</evidence>
<evidence type="ECO:0000256" key="9">
    <source>
        <dbReference type="ARBA" id="ARBA00023136"/>
    </source>
</evidence>
<evidence type="ECO:0000256" key="8">
    <source>
        <dbReference type="ARBA" id="ARBA00022927"/>
    </source>
</evidence>
<keyword evidence="5" id="KW-1003">Cell membrane</keyword>
<evidence type="ECO:0000256" key="10">
    <source>
        <dbReference type="ARBA" id="ARBA00030772"/>
    </source>
</evidence>
<comment type="subcellular location">
    <subcellularLocation>
        <location evidence="1">Cell inner membrane</location>
    </subcellularLocation>
</comment>
<comment type="similarity">
    <text evidence="2">Belongs to the GSP N family.</text>
</comment>
<protein>
    <recommendedName>
        <fullName evidence="3">Type II secretion system protein N</fullName>
    </recommendedName>
    <alternativeName>
        <fullName evidence="10">General secretion pathway protein N</fullName>
    </alternativeName>
</protein>
<evidence type="ECO:0000256" key="2">
    <source>
        <dbReference type="ARBA" id="ARBA00007208"/>
    </source>
</evidence>
<keyword evidence="4" id="KW-0813">Transport</keyword>
<reference evidence="12" key="1">
    <citation type="journal article" date="2019" name="Int. J. Syst. Evol. Microbiol.">
        <title>The Global Catalogue of Microorganisms (GCM) 10K type strain sequencing project: providing services to taxonomists for standard genome sequencing and annotation.</title>
        <authorList>
            <consortium name="The Broad Institute Genomics Platform"/>
            <consortium name="The Broad Institute Genome Sequencing Center for Infectious Disease"/>
            <person name="Wu L."/>
            <person name="Ma J."/>
        </authorList>
    </citation>
    <scope>NUCLEOTIDE SEQUENCE [LARGE SCALE GENOMIC DNA]</scope>
    <source>
        <strain evidence="12">CGMCC 1.10131</strain>
    </source>
</reference>
<keyword evidence="12" id="KW-1185">Reference proteome</keyword>
<evidence type="ECO:0000256" key="5">
    <source>
        <dbReference type="ARBA" id="ARBA00022475"/>
    </source>
</evidence>
<keyword evidence="6" id="KW-0997">Cell inner membrane</keyword>
<evidence type="ECO:0000313" key="12">
    <source>
        <dbReference type="Proteomes" id="UP000651977"/>
    </source>
</evidence>
<keyword evidence="8" id="KW-0653">Protein transport</keyword>